<feature type="active site" description="Nucleophile" evidence="12">
    <location>
        <position position="9"/>
    </location>
</feature>
<dbReference type="RefSeq" id="WP_250250096.1">
    <property type="nucleotide sequence ID" value="NZ_CP097751.1"/>
</dbReference>
<dbReference type="InterPro" id="IPR006549">
    <property type="entry name" value="HAD-SF_hydro_IIIA"/>
</dbReference>
<dbReference type="NCBIfam" id="TIGR01662">
    <property type="entry name" value="HAD-SF-IIIA"/>
    <property type="match status" value="1"/>
</dbReference>
<dbReference type="Proteomes" id="UP001056323">
    <property type="component" value="Chromosome"/>
</dbReference>
<dbReference type="NCBIfam" id="NF003937">
    <property type="entry name" value="PRK05446.1"/>
    <property type="match status" value="1"/>
</dbReference>
<keyword evidence="6 12" id="KW-0479">Metal-binding</keyword>
<dbReference type="InterPro" id="IPR005954">
    <property type="entry name" value="HisB_N"/>
</dbReference>
<dbReference type="InterPro" id="IPR000807">
    <property type="entry name" value="ImidazoleglycerolP_deHydtase"/>
</dbReference>
<sequence>MNHKVLFIDRDGTLINEPKDNFQIDSLDKFSLEPYVIPALIALKNIGFEFVIVTNQNGLGSASFPREKFDKPHHLMIQIFQSQGIKFNQILICPHLPEEQCSCRKPKTALVNSWLIDNKLNKFNSYVIGDRNTDMILATNMDIQGIQYNRTNFGWKKIKNYLTQRHRSAHVHRITEETNIDVTIWLDQNNKSYINTGINFFNHMLQQIAVHAGLCMNITAKGDLHVDDHHTVEDTALTLGKALNTALGNKCGIGRFGFTLPMDESIAQCVLDLSGRTYFYYEANYTFQKIGDLSTEMIEHFFRSLSSKMGCTLHLQATGKNDHHKAESLFKSFGRSLRQAIYIDNNNIPSSKGTLL</sequence>
<dbReference type="InterPro" id="IPR038494">
    <property type="entry name" value="IGPD_sf"/>
</dbReference>
<feature type="binding site" evidence="12">
    <location>
        <position position="9"/>
    </location>
    <ligand>
        <name>Mg(2+)</name>
        <dbReference type="ChEBI" id="CHEBI:18420"/>
    </ligand>
</feature>
<comment type="pathway">
    <text evidence="3 12">Amino-acid biosynthesis; L-histidine biosynthesis; L-histidine from 5-phospho-alpha-D-ribose 1-diphosphate: step 6/9.</text>
</comment>
<comment type="cofactor">
    <cofactor evidence="2 12">
        <name>Zn(2+)</name>
        <dbReference type="ChEBI" id="CHEBI:29105"/>
    </cofactor>
</comment>
<dbReference type="InterPro" id="IPR036412">
    <property type="entry name" value="HAD-like_sf"/>
</dbReference>
<dbReference type="FunFam" id="3.30.230.40:FF:000003">
    <property type="entry name" value="Imidazoleglycerol-phosphate dehydratase HisB"/>
    <property type="match status" value="1"/>
</dbReference>
<accession>A0AAE9I9D1</accession>
<evidence type="ECO:0000256" key="2">
    <source>
        <dbReference type="ARBA" id="ARBA00001947"/>
    </source>
</evidence>
<reference evidence="13" key="1">
    <citation type="submission" date="2022-05" db="EMBL/GenBank/DDBJ databases">
        <title>Impact of host demography and evolutionary history on endosymbiont molecular evolution: a test in carpenter ants (Genus Camponotus) and their Blochmannia endosymbionts.</title>
        <authorList>
            <person name="Manthey J.D."/>
            <person name="Giron J.C."/>
            <person name="Hruska J.P."/>
        </authorList>
    </citation>
    <scope>NUCLEOTIDE SEQUENCE</scope>
    <source>
        <strain evidence="13">C-049</strain>
    </source>
</reference>
<feature type="region of interest" description="Histidinol-phosphatase" evidence="12">
    <location>
        <begin position="1"/>
        <end position="166"/>
    </location>
</feature>
<dbReference type="KEGG" id="bhb:M9394_00675"/>
<dbReference type="SUPFAM" id="SSF56784">
    <property type="entry name" value="HAD-like"/>
    <property type="match status" value="1"/>
</dbReference>
<dbReference type="EC" id="3.1.3.15" evidence="12"/>
<dbReference type="InterPro" id="IPR006543">
    <property type="entry name" value="Histidinol-phos"/>
</dbReference>
<keyword evidence="9 12" id="KW-0368">Histidine biosynthesis</keyword>
<evidence type="ECO:0000313" key="14">
    <source>
        <dbReference type="Proteomes" id="UP001056323"/>
    </source>
</evidence>
<dbReference type="GO" id="GO:0004401">
    <property type="term" value="F:histidinol-phosphatase activity"/>
    <property type="evidence" value="ECO:0007669"/>
    <property type="project" value="UniProtKB-UniRule"/>
</dbReference>
<proteinExistence type="inferred from homology"/>
<dbReference type="GO" id="GO:0000105">
    <property type="term" value="P:L-histidine biosynthetic process"/>
    <property type="evidence" value="ECO:0007669"/>
    <property type="project" value="UniProtKB-UniRule"/>
</dbReference>
<feature type="binding site" evidence="12">
    <location>
        <position position="93"/>
    </location>
    <ligand>
        <name>Zn(2+)</name>
        <dbReference type="ChEBI" id="CHEBI:29105"/>
    </ligand>
</feature>
<keyword evidence="8 12" id="KW-0460">Magnesium</keyword>
<dbReference type="GO" id="GO:0046872">
    <property type="term" value="F:metal ion binding"/>
    <property type="evidence" value="ECO:0007669"/>
    <property type="project" value="UniProtKB-KW"/>
</dbReference>
<keyword evidence="4 12" id="KW-0963">Cytoplasm</keyword>
<feature type="binding site" evidence="12">
    <location>
        <position position="95"/>
    </location>
    <ligand>
        <name>Zn(2+)</name>
        <dbReference type="ChEBI" id="CHEBI:29105"/>
    </ligand>
</feature>
<comment type="pathway">
    <text evidence="12">Amino-acid biosynthesis; L-histidine biosynthesis; L-histidine from 5-phospho-alpha-D-ribose 1-diphosphate: step 8/9.</text>
</comment>
<comment type="subcellular location">
    <subcellularLocation>
        <location evidence="12">Cytoplasm</location>
    </subcellularLocation>
</comment>
<dbReference type="SUPFAM" id="SSF54211">
    <property type="entry name" value="Ribosomal protein S5 domain 2-like"/>
    <property type="match status" value="2"/>
</dbReference>
<feature type="binding site" evidence="12">
    <location>
        <position position="103"/>
    </location>
    <ligand>
        <name>Zn(2+)</name>
        <dbReference type="ChEBI" id="CHEBI:29105"/>
    </ligand>
</feature>
<evidence type="ECO:0000256" key="11">
    <source>
        <dbReference type="ARBA" id="ARBA00023268"/>
    </source>
</evidence>
<feature type="region of interest" description="Imidazoleglycerol-phosphate dehydratase" evidence="12">
    <location>
        <begin position="167"/>
        <end position="356"/>
    </location>
</feature>
<keyword evidence="5 12" id="KW-0028">Amino-acid biosynthesis</keyword>
<dbReference type="InterPro" id="IPR013954">
    <property type="entry name" value="PNK3P"/>
</dbReference>
<name>A0AAE9I9D1_9ENTR</name>
<dbReference type="Gene3D" id="3.40.50.1000">
    <property type="entry name" value="HAD superfamily/HAD-like"/>
    <property type="match status" value="1"/>
</dbReference>
<keyword evidence="10 12" id="KW-0456">Lyase</keyword>
<dbReference type="PANTHER" id="PTHR23133">
    <property type="entry name" value="IMIDAZOLEGLYCEROL-PHOSPHATE DEHYDRATASE HIS7"/>
    <property type="match status" value="1"/>
</dbReference>
<keyword evidence="12" id="KW-0862">Zinc</keyword>
<evidence type="ECO:0000256" key="1">
    <source>
        <dbReference type="ARBA" id="ARBA00001946"/>
    </source>
</evidence>
<evidence type="ECO:0000313" key="13">
    <source>
        <dbReference type="EMBL" id="URJ27661.1"/>
    </source>
</evidence>
<feature type="active site" description="Proton donor" evidence="12">
    <location>
        <position position="11"/>
    </location>
</feature>
<dbReference type="EC" id="4.2.1.19" evidence="12"/>
<dbReference type="Pfam" id="PF08645">
    <property type="entry name" value="PNK3P"/>
    <property type="match status" value="1"/>
</dbReference>
<feature type="binding site" evidence="12">
    <location>
        <position position="11"/>
    </location>
    <ligand>
        <name>Mg(2+)</name>
        <dbReference type="ChEBI" id="CHEBI:18420"/>
    </ligand>
</feature>
<comment type="cofactor">
    <cofactor evidence="1 12">
        <name>Mg(2+)</name>
        <dbReference type="ChEBI" id="CHEBI:18420"/>
    </cofactor>
</comment>
<protein>
    <recommendedName>
        <fullName evidence="12">Histidine biosynthesis bifunctional protein HisB</fullName>
    </recommendedName>
    <domain>
        <recommendedName>
            <fullName evidence="12">Histidinol-phosphatase</fullName>
            <ecNumber evidence="12">3.1.3.15</ecNumber>
        </recommendedName>
    </domain>
    <domain>
        <recommendedName>
            <fullName evidence="12">Imidazoleglycerol-phosphate dehydratase</fullName>
            <shortName evidence="12">IGPD</shortName>
            <ecNumber evidence="12">4.2.1.19</ecNumber>
        </recommendedName>
    </domain>
</protein>
<dbReference type="Pfam" id="PF00475">
    <property type="entry name" value="IGPD"/>
    <property type="match status" value="1"/>
</dbReference>
<organism evidence="13 14">
    <name type="scientific">Candidatus Blochmanniella camponoti</name>
    <dbReference type="NCBI Taxonomy" id="108080"/>
    <lineage>
        <taxon>Bacteria</taxon>
        <taxon>Pseudomonadati</taxon>
        <taxon>Pseudomonadota</taxon>
        <taxon>Gammaproteobacteria</taxon>
        <taxon>Enterobacterales</taxon>
        <taxon>Enterobacteriaceae</taxon>
        <taxon>ant endosymbionts</taxon>
        <taxon>Candidatus Blochmanniella</taxon>
    </lineage>
</organism>
<feature type="binding site" evidence="12">
    <location>
        <position position="130"/>
    </location>
    <ligand>
        <name>Mg(2+)</name>
        <dbReference type="ChEBI" id="CHEBI:18420"/>
    </ligand>
</feature>
<evidence type="ECO:0000256" key="4">
    <source>
        <dbReference type="ARBA" id="ARBA00022490"/>
    </source>
</evidence>
<dbReference type="CDD" id="cd07503">
    <property type="entry name" value="HAD_HisB-N"/>
    <property type="match status" value="1"/>
</dbReference>
<evidence type="ECO:0000256" key="6">
    <source>
        <dbReference type="ARBA" id="ARBA00022723"/>
    </source>
</evidence>
<evidence type="ECO:0000256" key="3">
    <source>
        <dbReference type="ARBA" id="ARBA00005047"/>
    </source>
</evidence>
<dbReference type="InterPro" id="IPR020566">
    <property type="entry name" value="His_synth_bifunc_HisB"/>
</dbReference>
<gene>
    <name evidence="12 13" type="primary">hisB</name>
    <name evidence="13" type="ORF">M9394_00675</name>
</gene>
<dbReference type="PROSITE" id="PS00954">
    <property type="entry name" value="IGP_DEHYDRATASE_1"/>
    <property type="match status" value="1"/>
</dbReference>
<dbReference type="AlphaFoldDB" id="A0AAE9I9D1"/>
<keyword evidence="11 12" id="KW-0511">Multifunctional enzyme</keyword>
<evidence type="ECO:0000256" key="9">
    <source>
        <dbReference type="ARBA" id="ARBA00023102"/>
    </source>
</evidence>
<dbReference type="HAMAP" id="MF_01022">
    <property type="entry name" value="Bifunc_HisB"/>
    <property type="match status" value="1"/>
</dbReference>
<dbReference type="HAMAP" id="MF_00076">
    <property type="entry name" value="HisB"/>
    <property type="match status" value="1"/>
</dbReference>
<dbReference type="GO" id="GO:0004424">
    <property type="term" value="F:imidazoleglycerol-phosphate dehydratase activity"/>
    <property type="evidence" value="ECO:0007669"/>
    <property type="project" value="UniProtKB-UniRule"/>
</dbReference>
<comment type="catalytic activity">
    <reaction evidence="12">
        <text>L-histidinol phosphate + H2O = L-histidinol + phosphate</text>
        <dbReference type="Rhea" id="RHEA:14465"/>
        <dbReference type="ChEBI" id="CHEBI:15377"/>
        <dbReference type="ChEBI" id="CHEBI:43474"/>
        <dbReference type="ChEBI" id="CHEBI:57699"/>
        <dbReference type="ChEBI" id="CHEBI:57980"/>
        <dbReference type="EC" id="3.1.3.15"/>
    </reaction>
</comment>
<evidence type="ECO:0000256" key="12">
    <source>
        <dbReference type="HAMAP-Rule" id="MF_01022"/>
    </source>
</evidence>
<dbReference type="NCBIfam" id="TIGR01656">
    <property type="entry name" value="Histidinol-ppas"/>
    <property type="match status" value="1"/>
</dbReference>
<comment type="catalytic activity">
    <reaction evidence="12">
        <text>D-erythro-1-(imidazol-4-yl)glycerol 3-phosphate = 3-(imidazol-4-yl)-2-oxopropyl phosphate + H2O</text>
        <dbReference type="Rhea" id="RHEA:11040"/>
        <dbReference type="ChEBI" id="CHEBI:15377"/>
        <dbReference type="ChEBI" id="CHEBI:57766"/>
        <dbReference type="ChEBI" id="CHEBI:58278"/>
        <dbReference type="EC" id="4.2.1.19"/>
    </reaction>
</comment>
<dbReference type="GO" id="GO:0005737">
    <property type="term" value="C:cytoplasm"/>
    <property type="evidence" value="ECO:0007669"/>
    <property type="project" value="UniProtKB-SubCell"/>
</dbReference>
<evidence type="ECO:0000256" key="8">
    <source>
        <dbReference type="ARBA" id="ARBA00022842"/>
    </source>
</evidence>
<dbReference type="PROSITE" id="PS00955">
    <property type="entry name" value="IGP_DEHYDRATASE_2"/>
    <property type="match status" value="1"/>
</dbReference>
<dbReference type="Gene3D" id="3.30.230.40">
    <property type="entry name" value="Imidazole glycerol phosphate dehydratase, domain 1"/>
    <property type="match status" value="2"/>
</dbReference>
<dbReference type="InterPro" id="IPR023214">
    <property type="entry name" value="HAD_sf"/>
</dbReference>
<dbReference type="EMBL" id="CP097751">
    <property type="protein sequence ID" value="URJ27661.1"/>
    <property type="molecule type" value="Genomic_DNA"/>
</dbReference>
<feature type="binding site" evidence="12">
    <location>
        <position position="101"/>
    </location>
    <ligand>
        <name>Zn(2+)</name>
        <dbReference type="ChEBI" id="CHEBI:29105"/>
    </ligand>
</feature>
<dbReference type="InterPro" id="IPR020565">
    <property type="entry name" value="ImidazoleglycerP_deHydtase_CS"/>
</dbReference>
<comment type="similarity">
    <text evidence="12">In the N-terminal section; belongs to the histidinol-phosphatase family.</text>
</comment>
<keyword evidence="7 12" id="KW-0378">Hydrolase</keyword>
<evidence type="ECO:0000256" key="10">
    <source>
        <dbReference type="ARBA" id="ARBA00023239"/>
    </source>
</evidence>
<dbReference type="FunFam" id="3.30.230.40:FF:000001">
    <property type="entry name" value="Imidazoleglycerol-phosphate dehydratase HisB"/>
    <property type="match status" value="1"/>
</dbReference>
<dbReference type="PANTHER" id="PTHR23133:SF2">
    <property type="entry name" value="IMIDAZOLEGLYCEROL-PHOSPHATE DEHYDRATASE"/>
    <property type="match status" value="1"/>
</dbReference>
<evidence type="ECO:0000256" key="7">
    <source>
        <dbReference type="ARBA" id="ARBA00022801"/>
    </source>
</evidence>
<dbReference type="InterPro" id="IPR020568">
    <property type="entry name" value="Ribosomal_Su5_D2-typ_SF"/>
</dbReference>
<evidence type="ECO:0000256" key="5">
    <source>
        <dbReference type="ARBA" id="ARBA00022605"/>
    </source>
</evidence>
<comment type="similarity">
    <text evidence="12">In the C-terminal section; belongs to the imidazoleglycerol-phosphate dehydratase family.</text>
</comment>
<dbReference type="CDD" id="cd07914">
    <property type="entry name" value="IGPD"/>
    <property type="match status" value="1"/>
</dbReference>
<dbReference type="NCBIfam" id="TIGR01261">
    <property type="entry name" value="hisB_Nterm"/>
    <property type="match status" value="1"/>
</dbReference>
<dbReference type="NCBIfam" id="NF002111">
    <property type="entry name" value="PRK00951.2-1"/>
    <property type="match status" value="1"/>
</dbReference>